<sequence>MRILQIIQKKQYRGAEIFASQLSNHLINQGHIVEMVSIYDGDAILPFKERIMSLSTEESNRYLDFEGWKKLNNIIVDFSPDVIQANAADTLKYAVISKKIHRWKQPIFYRNASTSSYYIKSFFSKLINSFFLNNVDKIISVSHSSKADLNSLFPSTKEKTIVIPIGIEANTERPVVLGKARKNIIHVGSFTREKNHQGLLKIFKQLSAKDTDAHLHLFGEGPLREEIEKRVQEFKLGKNVSFYEGVRNPLPYISGADVLVLPSKIEGLPAVLLEAMYCKTPVVAYNVGGISEIISNSTGCLVEKDNINSFCIEILDVLNNPDLNRIKNAERMVKLEFMNYNIAQKFAIAYKSI</sequence>
<dbReference type="Gene3D" id="3.40.50.2000">
    <property type="entry name" value="Glycogen Phosphorylase B"/>
    <property type="match status" value="2"/>
</dbReference>
<evidence type="ECO:0000313" key="3">
    <source>
        <dbReference type="EMBL" id="MCF4102661.1"/>
    </source>
</evidence>
<dbReference type="Proteomes" id="UP001179363">
    <property type="component" value="Unassembled WGS sequence"/>
</dbReference>
<proteinExistence type="predicted"/>
<reference evidence="3" key="1">
    <citation type="submission" date="2022-01" db="EMBL/GenBank/DDBJ databases">
        <title>Gillisia lutea sp. nov., isolated from marine plastic residues from the Malvarosa beach (Valencia, Spain).</title>
        <authorList>
            <person name="Vidal-Verdu A."/>
            <person name="Molina-Menor E."/>
            <person name="Satari L."/>
            <person name="Pascual J."/>
            <person name="Pereto J."/>
            <person name="Porcar M."/>
        </authorList>
    </citation>
    <scope>NUCLEOTIDE SEQUENCE</scope>
    <source>
        <strain evidence="3">M10.2A</strain>
    </source>
</reference>
<organism evidence="3 4">
    <name type="scientific">Gillisia lutea</name>
    <dbReference type="NCBI Taxonomy" id="2909668"/>
    <lineage>
        <taxon>Bacteria</taxon>
        <taxon>Pseudomonadati</taxon>
        <taxon>Bacteroidota</taxon>
        <taxon>Flavobacteriia</taxon>
        <taxon>Flavobacteriales</taxon>
        <taxon>Flavobacteriaceae</taxon>
        <taxon>Gillisia</taxon>
    </lineage>
</organism>
<dbReference type="SUPFAM" id="SSF53756">
    <property type="entry name" value="UDP-Glycosyltransferase/glycogen phosphorylase"/>
    <property type="match status" value="1"/>
</dbReference>
<accession>A0ABS9EMI2</accession>
<evidence type="ECO:0000259" key="1">
    <source>
        <dbReference type="Pfam" id="PF00534"/>
    </source>
</evidence>
<feature type="domain" description="Glycosyltransferase subfamily 4-like N-terminal" evidence="2">
    <location>
        <begin position="13"/>
        <end position="168"/>
    </location>
</feature>
<gene>
    <name evidence="3" type="ORF">L1I30_13370</name>
</gene>
<dbReference type="InterPro" id="IPR001296">
    <property type="entry name" value="Glyco_trans_1"/>
</dbReference>
<protein>
    <submittedName>
        <fullName evidence="3">Glycosyltransferase</fullName>
    </submittedName>
</protein>
<dbReference type="RefSeq" id="WP_236134804.1">
    <property type="nucleotide sequence ID" value="NZ_JAKGTH010000011.1"/>
</dbReference>
<dbReference type="CDD" id="cd03811">
    <property type="entry name" value="GT4_GT28_WabH-like"/>
    <property type="match status" value="1"/>
</dbReference>
<dbReference type="Pfam" id="PF00534">
    <property type="entry name" value="Glycos_transf_1"/>
    <property type="match status" value="1"/>
</dbReference>
<dbReference type="EMBL" id="JAKGTH010000011">
    <property type="protein sequence ID" value="MCF4102661.1"/>
    <property type="molecule type" value="Genomic_DNA"/>
</dbReference>
<dbReference type="Pfam" id="PF13439">
    <property type="entry name" value="Glyco_transf_4"/>
    <property type="match status" value="1"/>
</dbReference>
<feature type="domain" description="Glycosyl transferase family 1" evidence="1">
    <location>
        <begin position="179"/>
        <end position="325"/>
    </location>
</feature>
<comment type="caution">
    <text evidence="3">The sequence shown here is derived from an EMBL/GenBank/DDBJ whole genome shotgun (WGS) entry which is preliminary data.</text>
</comment>
<keyword evidence="4" id="KW-1185">Reference proteome</keyword>
<name>A0ABS9EMI2_9FLAO</name>
<dbReference type="PANTHER" id="PTHR12526:SF630">
    <property type="entry name" value="GLYCOSYLTRANSFERASE"/>
    <property type="match status" value="1"/>
</dbReference>
<dbReference type="PANTHER" id="PTHR12526">
    <property type="entry name" value="GLYCOSYLTRANSFERASE"/>
    <property type="match status" value="1"/>
</dbReference>
<evidence type="ECO:0000259" key="2">
    <source>
        <dbReference type="Pfam" id="PF13439"/>
    </source>
</evidence>
<evidence type="ECO:0000313" key="4">
    <source>
        <dbReference type="Proteomes" id="UP001179363"/>
    </source>
</evidence>
<dbReference type="InterPro" id="IPR028098">
    <property type="entry name" value="Glyco_trans_4-like_N"/>
</dbReference>